<proteinExistence type="predicted"/>
<dbReference type="InterPro" id="IPR036291">
    <property type="entry name" value="NAD(P)-bd_dom_sf"/>
</dbReference>
<dbReference type="InterPro" id="IPR006180">
    <property type="entry name" value="3-OHacyl-CoA_DH_CS"/>
</dbReference>
<dbReference type="InterPro" id="IPR008927">
    <property type="entry name" value="6-PGluconate_DH-like_C_sf"/>
</dbReference>
<keyword evidence="1" id="KW-0560">Oxidoreductase</keyword>
<feature type="domain" description="3-hydroxyacyl-CoA dehydrogenase C-terminal" evidence="3">
    <location>
        <begin position="218"/>
        <end position="311"/>
    </location>
</feature>
<organism evidence="5 6">
    <name type="scientific">Rhodopirellula maiorica SM1</name>
    <dbReference type="NCBI Taxonomy" id="1265738"/>
    <lineage>
        <taxon>Bacteria</taxon>
        <taxon>Pseudomonadati</taxon>
        <taxon>Planctomycetota</taxon>
        <taxon>Planctomycetia</taxon>
        <taxon>Pirellulales</taxon>
        <taxon>Pirellulaceae</taxon>
        <taxon>Novipirellula</taxon>
    </lineage>
</organism>
<dbReference type="Proteomes" id="UP000011991">
    <property type="component" value="Unassembled WGS sequence"/>
</dbReference>
<dbReference type="InterPro" id="IPR006108">
    <property type="entry name" value="3HC_DH_C"/>
</dbReference>
<evidence type="ECO:0000313" key="6">
    <source>
        <dbReference type="Proteomes" id="UP000011991"/>
    </source>
</evidence>
<dbReference type="SUPFAM" id="SSF51735">
    <property type="entry name" value="NAD(P)-binding Rossmann-fold domains"/>
    <property type="match status" value="1"/>
</dbReference>
<dbReference type="PANTHER" id="PTHR48075">
    <property type="entry name" value="3-HYDROXYACYL-COA DEHYDROGENASE FAMILY PROTEIN"/>
    <property type="match status" value="1"/>
</dbReference>
<dbReference type="EMBL" id="ANOG01000429">
    <property type="protein sequence ID" value="EMI20089.1"/>
    <property type="molecule type" value="Genomic_DNA"/>
</dbReference>
<dbReference type="AlphaFoldDB" id="M5S1N4"/>
<dbReference type="Gene3D" id="1.10.1040.50">
    <property type="match status" value="1"/>
</dbReference>
<protein>
    <submittedName>
        <fullName evidence="5">Multifunctional fatty acid oxidation complex subunit alpha</fullName>
    </submittedName>
</protein>
<dbReference type="PROSITE" id="PS00067">
    <property type="entry name" value="3HCDH"/>
    <property type="match status" value="1"/>
</dbReference>
<accession>M5S1N4</accession>
<feature type="domain" description="3-hydroxyacyl-CoA dehydrogenase NAD binding" evidence="4">
    <location>
        <begin position="43"/>
        <end position="215"/>
    </location>
</feature>
<dbReference type="PATRIC" id="fig|1265738.3.peg.3004"/>
<dbReference type="GO" id="GO:0008691">
    <property type="term" value="F:3-hydroxybutyryl-CoA dehydrogenase activity"/>
    <property type="evidence" value="ECO:0007669"/>
    <property type="project" value="TreeGrafter"/>
</dbReference>
<dbReference type="GO" id="GO:0006635">
    <property type="term" value="P:fatty acid beta-oxidation"/>
    <property type="evidence" value="ECO:0007669"/>
    <property type="project" value="TreeGrafter"/>
</dbReference>
<gene>
    <name evidence="5" type="ORF">RMSM_03003</name>
</gene>
<dbReference type="Gene3D" id="3.40.50.720">
    <property type="entry name" value="NAD(P)-binding Rossmann-like Domain"/>
    <property type="match status" value="1"/>
</dbReference>
<dbReference type="SUPFAM" id="SSF48179">
    <property type="entry name" value="6-phosphogluconate dehydrogenase C-terminal domain-like"/>
    <property type="match status" value="2"/>
</dbReference>
<dbReference type="Pfam" id="PF00725">
    <property type="entry name" value="3HCDH"/>
    <property type="match status" value="1"/>
</dbReference>
<dbReference type="PANTHER" id="PTHR48075:SF5">
    <property type="entry name" value="3-HYDROXYBUTYRYL-COA DEHYDROGENASE"/>
    <property type="match status" value="1"/>
</dbReference>
<comment type="caution">
    <text evidence="5">The sequence shown here is derived from an EMBL/GenBank/DDBJ whole genome shotgun (WGS) entry which is preliminary data.</text>
</comment>
<evidence type="ECO:0000256" key="2">
    <source>
        <dbReference type="SAM" id="MobiDB-lite"/>
    </source>
</evidence>
<feature type="region of interest" description="Disordered" evidence="2">
    <location>
        <begin position="1"/>
        <end position="22"/>
    </location>
</feature>
<dbReference type="Pfam" id="PF02737">
    <property type="entry name" value="3HCDH_N"/>
    <property type="match status" value="1"/>
</dbReference>
<evidence type="ECO:0000313" key="5">
    <source>
        <dbReference type="EMBL" id="EMI20089.1"/>
    </source>
</evidence>
<evidence type="ECO:0000259" key="4">
    <source>
        <dbReference type="Pfam" id="PF02737"/>
    </source>
</evidence>
<reference evidence="5 6" key="1">
    <citation type="journal article" date="2013" name="Mar. Genomics">
        <title>Expression of sulfatases in Rhodopirellula baltica and the diversity of sulfatases in the genus Rhodopirellula.</title>
        <authorList>
            <person name="Wegner C.E."/>
            <person name="Richter-Heitmann T."/>
            <person name="Klindworth A."/>
            <person name="Klockow C."/>
            <person name="Richter M."/>
            <person name="Achstetter T."/>
            <person name="Glockner F.O."/>
            <person name="Harder J."/>
        </authorList>
    </citation>
    <scope>NUCLEOTIDE SEQUENCE [LARGE SCALE GENOMIC DNA]</scope>
    <source>
        <strain evidence="5 6">SM1</strain>
    </source>
</reference>
<keyword evidence="6" id="KW-1185">Reference proteome</keyword>
<sequence>MQHLPKWGKLQQNTHTAMDCPHRSNARPPHWILIMSRPDTLLVGLGVVGRAIVRAHLTANVSVTIGDLDGEAVDKCVEELDLDLSVWTVSEPHSDMADMTTIDLTHRDHVSTGKSPILIESIVERLQVKQTFFQHVERSLGEQWIFCSNTSTLRIGDIATSLDDPSRLIGMHFFMPVESRDAIEVIPTADTASDNLAAVTAHVQRLDRSPLVVADAPGFIVNRMLSPYLNEAMLLLSQGATAEQIEQAALRYGMPMSPLELIDLIGSRTMFDAGRVYWQSFPTRIDPSPMLPAMIKKGRGGRFSGGGFYDYADARRSESLAPAAVEIRDKYARNTRDFADDEVQSRLSLAMWIEAALLLRQGVAQTLEEIEIAMAGGLGYRPRGGWCVGFDRMGSDVIYRNIVVAVPDSKSLQAPEDLLELLLRCSPSEAIAVFANLKHP</sequence>
<dbReference type="GO" id="GO:0070403">
    <property type="term" value="F:NAD+ binding"/>
    <property type="evidence" value="ECO:0007669"/>
    <property type="project" value="InterPro"/>
</dbReference>
<name>M5S1N4_9BACT</name>
<evidence type="ECO:0000259" key="3">
    <source>
        <dbReference type="Pfam" id="PF00725"/>
    </source>
</evidence>
<dbReference type="InterPro" id="IPR006176">
    <property type="entry name" value="3-OHacyl-CoA_DH_NAD-bd"/>
</dbReference>
<evidence type="ECO:0000256" key="1">
    <source>
        <dbReference type="ARBA" id="ARBA00023002"/>
    </source>
</evidence>